<protein>
    <submittedName>
        <fullName evidence="3">DUF3667 domain-containing protein</fullName>
    </submittedName>
</protein>
<dbReference type="EMBL" id="JACHTF010000013">
    <property type="protein sequence ID" value="MBB1061310.1"/>
    <property type="molecule type" value="Genomic_DNA"/>
</dbReference>
<keyword evidence="2" id="KW-0812">Transmembrane</keyword>
<dbReference type="AlphaFoldDB" id="A0A7W3TMZ1"/>
<name>A0A7W3TMZ1_9GAMM</name>
<feature type="transmembrane region" description="Helical" evidence="2">
    <location>
        <begin position="345"/>
        <end position="369"/>
    </location>
</feature>
<evidence type="ECO:0000313" key="4">
    <source>
        <dbReference type="Proteomes" id="UP000523196"/>
    </source>
</evidence>
<accession>A0A7W3TMZ1</accession>
<sequence>MTDIPVASPATEAPETSPHGHCENCDAVLHGHYCHDCGQSTHSPVRHVGHAIEEVFESFWHLDGRVFRTLRDLMVPGRAALEYLAGHRARYIPPLRMFVILSVLTFFIGRIMIHIEDEPVVVDAGKESVALAKLDTVEAVEKRRDEMLAEIRKAREEAAADGAALPGVDVVLITAETRIRGEAANRIGQLQRAERRARAKAGAAGDAPPAEAGAPNGAEAATTPAADPATPADAAAATATADAGATEDADAGEDGEFDGPLFAADSEAWKVDENTVNIKSLPAPANAWLNRKFAHMVANFERLEGRPDLYLQAFLGSVPSALFVLVPLFALLLKVAYLFKRRLYLEHLAIALYSHCFLLVSLTVMFLLIGLGDAVATSLPWLSTLTGIAWVLILLWMPVYLLLMQKRVYGQGWPMTLLKYLVIGSIYFWMLTLTATFMFLATMAKTV</sequence>
<keyword evidence="2" id="KW-0472">Membrane</keyword>
<dbReference type="InterPro" id="IPR022134">
    <property type="entry name" value="DUF3667"/>
</dbReference>
<dbReference type="RefSeq" id="WP_182688024.1">
    <property type="nucleotide sequence ID" value="NZ_JACHTF010000013.1"/>
</dbReference>
<reference evidence="3 4" key="1">
    <citation type="submission" date="2020-08" db="EMBL/GenBank/DDBJ databases">
        <authorList>
            <person name="Xu S."/>
            <person name="Li A."/>
        </authorList>
    </citation>
    <scope>NUCLEOTIDE SEQUENCE [LARGE SCALE GENOMIC DNA]</scope>
    <source>
        <strain evidence="3 4">119BY6-57</strain>
    </source>
</reference>
<dbReference type="Pfam" id="PF12412">
    <property type="entry name" value="DUF3667"/>
    <property type="match status" value="1"/>
</dbReference>
<feature type="transmembrane region" description="Helical" evidence="2">
    <location>
        <begin position="416"/>
        <end position="441"/>
    </location>
</feature>
<feature type="compositionally biased region" description="Acidic residues" evidence="1">
    <location>
        <begin position="245"/>
        <end position="257"/>
    </location>
</feature>
<evidence type="ECO:0000313" key="3">
    <source>
        <dbReference type="EMBL" id="MBB1061310.1"/>
    </source>
</evidence>
<gene>
    <name evidence="3" type="ORF">H4F98_12095</name>
</gene>
<proteinExistence type="predicted"/>
<comment type="caution">
    <text evidence="3">The sequence shown here is derived from an EMBL/GenBank/DDBJ whole genome shotgun (WGS) entry which is preliminary data.</text>
</comment>
<organism evidence="3 4">
    <name type="scientific">Marilutibacter spongiae</name>
    <dbReference type="NCBI Taxonomy" id="2025720"/>
    <lineage>
        <taxon>Bacteria</taxon>
        <taxon>Pseudomonadati</taxon>
        <taxon>Pseudomonadota</taxon>
        <taxon>Gammaproteobacteria</taxon>
        <taxon>Lysobacterales</taxon>
        <taxon>Lysobacteraceae</taxon>
        <taxon>Marilutibacter</taxon>
    </lineage>
</organism>
<feature type="compositionally biased region" description="Low complexity" evidence="1">
    <location>
        <begin position="200"/>
        <end position="244"/>
    </location>
</feature>
<evidence type="ECO:0000256" key="1">
    <source>
        <dbReference type="SAM" id="MobiDB-lite"/>
    </source>
</evidence>
<feature type="transmembrane region" description="Helical" evidence="2">
    <location>
        <begin position="381"/>
        <end position="404"/>
    </location>
</feature>
<keyword evidence="2" id="KW-1133">Transmembrane helix</keyword>
<feature type="transmembrane region" description="Helical" evidence="2">
    <location>
        <begin position="309"/>
        <end position="333"/>
    </location>
</feature>
<feature type="region of interest" description="Disordered" evidence="1">
    <location>
        <begin position="195"/>
        <end position="257"/>
    </location>
</feature>
<keyword evidence="4" id="KW-1185">Reference proteome</keyword>
<evidence type="ECO:0000256" key="2">
    <source>
        <dbReference type="SAM" id="Phobius"/>
    </source>
</evidence>
<dbReference type="Proteomes" id="UP000523196">
    <property type="component" value="Unassembled WGS sequence"/>
</dbReference>